<comment type="caution">
    <text evidence="1">The sequence shown here is derived from an EMBL/GenBank/DDBJ whole genome shotgun (WGS) entry which is preliminary data.</text>
</comment>
<name>A0A512B9R1_9BACT</name>
<sequence length="70" mass="7812">MNAGRRVALMELSEYCIVGIAKYPPSDGFVCLPVGSHETKHQDSYERGVMLAKRMFFNTDVESKEAASNK</sequence>
<organism evidence="1 2">
    <name type="scientific">Segetibacter aerophilus</name>
    <dbReference type="NCBI Taxonomy" id="670293"/>
    <lineage>
        <taxon>Bacteria</taxon>
        <taxon>Pseudomonadati</taxon>
        <taxon>Bacteroidota</taxon>
        <taxon>Chitinophagia</taxon>
        <taxon>Chitinophagales</taxon>
        <taxon>Chitinophagaceae</taxon>
        <taxon>Segetibacter</taxon>
    </lineage>
</organism>
<gene>
    <name evidence="1" type="ORF">SAE01_11960</name>
</gene>
<evidence type="ECO:0000313" key="1">
    <source>
        <dbReference type="EMBL" id="GEO08700.1"/>
    </source>
</evidence>
<protein>
    <submittedName>
        <fullName evidence="1">Uncharacterized protein</fullName>
    </submittedName>
</protein>
<dbReference type="AlphaFoldDB" id="A0A512B9R1"/>
<dbReference type="Proteomes" id="UP000321513">
    <property type="component" value="Unassembled WGS sequence"/>
</dbReference>
<evidence type="ECO:0000313" key="2">
    <source>
        <dbReference type="Proteomes" id="UP000321513"/>
    </source>
</evidence>
<dbReference type="EMBL" id="BJYT01000004">
    <property type="protein sequence ID" value="GEO08700.1"/>
    <property type="molecule type" value="Genomic_DNA"/>
</dbReference>
<accession>A0A512B9R1</accession>
<proteinExistence type="predicted"/>
<keyword evidence="2" id="KW-1185">Reference proteome</keyword>
<reference evidence="1 2" key="1">
    <citation type="submission" date="2019-07" db="EMBL/GenBank/DDBJ databases">
        <title>Whole genome shotgun sequence of Segetibacter aerophilus NBRC 106135.</title>
        <authorList>
            <person name="Hosoyama A."/>
            <person name="Uohara A."/>
            <person name="Ohji S."/>
            <person name="Ichikawa N."/>
        </authorList>
    </citation>
    <scope>NUCLEOTIDE SEQUENCE [LARGE SCALE GENOMIC DNA]</scope>
    <source>
        <strain evidence="1 2">NBRC 106135</strain>
    </source>
</reference>